<gene>
    <name evidence="1" type="ORF">NK718_18190</name>
</gene>
<evidence type="ECO:0000313" key="1">
    <source>
        <dbReference type="EMBL" id="MCP8940460.1"/>
    </source>
</evidence>
<proteinExistence type="predicted"/>
<comment type="caution">
    <text evidence="1">The sequence shown here is derived from an EMBL/GenBank/DDBJ whole genome shotgun (WGS) entry which is preliminary data.</text>
</comment>
<dbReference type="Gene3D" id="3.60.20.10">
    <property type="entry name" value="Glutamine Phosphoribosylpyrophosphate, subunit 1, domain 1"/>
    <property type="match status" value="1"/>
</dbReference>
<dbReference type="InterPro" id="IPR029055">
    <property type="entry name" value="Ntn_hydrolases_N"/>
</dbReference>
<reference evidence="1 2" key="1">
    <citation type="submission" date="2022-07" db="EMBL/GenBank/DDBJ databases">
        <authorList>
            <person name="Li W.-J."/>
            <person name="Deng Q.-Q."/>
        </authorList>
    </citation>
    <scope>NUCLEOTIDE SEQUENCE [LARGE SCALE GENOMIC DNA]</scope>
    <source>
        <strain evidence="1 2">SYSU M60028</strain>
    </source>
</reference>
<dbReference type="SUPFAM" id="SSF56235">
    <property type="entry name" value="N-terminal nucleophile aminohydrolases (Ntn hydrolases)"/>
    <property type="match status" value="1"/>
</dbReference>
<organism evidence="1 2">
    <name type="scientific">Alsobacter ponti</name>
    <dbReference type="NCBI Taxonomy" id="2962936"/>
    <lineage>
        <taxon>Bacteria</taxon>
        <taxon>Pseudomonadati</taxon>
        <taxon>Pseudomonadota</taxon>
        <taxon>Alphaproteobacteria</taxon>
        <taxon>Hyphomicrobiales</taxon>
        <taxon>Alsobacteraceae</taxon>
        <taxon>Alsobacter</taxon>
    </lineage>
</organism>
<keyword evidence="2" id="KW-1185">Reference proteome</keyword>
<dbReference type="InterPro" id="IPR016545">
    <property type="entry name" value="UCP009120_prtse"/>
</dbReference>
<accession>A0ABT1LID1</accession>
<dbReference type="Proteomes" id="UP001205890">
    <property type="component" value="Unassembled WGS sequence"/>
</dbReference>
<protein>
    <submittedName>
        <fullName evidence="1">Peptidase</fullName>
    </submittedName>
</protein>
<sequence>MTYCTGILVREGLVMIADTRTNAGLDNVSTYRKLHVFETPGDRILALATAGNLSITQSVVSYLNEGLTNPETGDLETLMDAPTMFRAAQLVGRALHKVRATEGQSLDAAGVKFDVSFLLGGQIRDAAPRLFMIYAAGNFIECGQEMPYLQIGEHKYGKPILDRAVNFNTTLGDALKLGLISMDSTMRSNLGVGLPIDIVTMRRDTQRCEIVHRIEAGEPYFHDLRERWSAALRAAHIAIPPPPYKPVEVDKA</sequence>
<dbReference type="EMBL" id="JANCLU010000021">
    <property type="protein sequence ID" value="MCP8940460.1"/>
    <property type="molecule type" value="Genomic_DNA"/>
</dbReference>
<dbReference type="RefSeq" id="WP_254745216.1">
    <property type="nucleotide sequence ID" value="NZ_JANCLU010000021.1"/>
</dbReference>
<name>A0ABT1LID1_9HYPH</name>
<dbReference type="PIRSF" id="PIRSF009120">
    <property type="entry name" value="UCP009120_prtse"/>
    <property type="match status" value="1"/>
</dbReference>
<evidence type="ECO:0000313" key="2">
    <source>
        <dbReference type="Proteomes" id="UP001205890"/>
    </source>
</evidence>